<sequence>MSPETRNLVWLVLGGALAMAAIAAATGIYVYRAEPAPRTLQVSSDPLFDPGDWSAAAPASGENRVTVRGVEADDPDWNFSYGREDDPYGFEALFGGRVVEEGSRRLADTSASSWRRQDDSPWQRYGEPERWRPNRGDTPAGDGGWARPEPSPEERIAAAGIDVSTPEGRLEQACLLDNNTRYACRCLVREARRSLSPAELDFLTRAGEGEPPATRLRAAGLSLDALPELAVRLVALDAGTRRACRVPLTL</sequence>
<dbReference type="RefSeq" id="WP_135995456.1">
    <property type="nucleotide sequence ID" value="NZ_CP071057.1"/>
</dbReference>
<accession>A0A4S2H0B1</accession>
<gene>
    <name evidence="2" type="ORF">E5163_07200</name>
</gene>
<organism evidence="2 3">
    <name type="scientific">Marinicauda algicola</name>
    <dbReference type="NCBI Taxonomy" id="2029849"/>
    <lineage>
        <taxon>Bacteria</taxon>
        <taxon>Pseudomonadati</taxon>
        <taxon>Pseudomonadota</taxon>
        <taxon>Alphaproteobacteria</taxon>
        <taxon>Maricaulales</taxon>
        <taxon>Maricaulaceae</taxon>
        <taxon>Marinicauda</taxon>
    </lineage>
</organism>
<keyword evidence="3" id="KW-1185">Reference proteome</keyword>
<protein>
    <submittedName>
        <fullName evidence="2">Uncharacterized protein</fullName>
    </submittedName>
</protein>
<proteinExistence type="predicted"/>
<dbReference type="EMBL" id="SRXW01000002">
    <property type="protein sequence ID" value="TGY88916.1"/>
    <property type="molecule type" value="Genomic_DNA"/>
</dbReference>
<evidence type="ECO:0000256" key="1">
    <source>
        <dbReference type="SAM" id="MobiDB-lite"/>
    </source>
</evidence>
<evidence type="ECO:0000313" key="2">
    <source>
        <dbReference type="EMBL" id="TGY88916.1"/>
    </source>
</evidence>
<dbReference type="AlphaFoldDB" id="A0A4S2H0B1"/>
<comment type="caution">
    <text evidence="2">The sequence shown here is derived from an EMBL/GenBank/DDBJ whole genome shotgun (WGS) entry which is preliminary data.</text>
</comment>
<feature type="region of interest" description="Disordered" evidence="1">
    <location>
        <begin position="105"/>
        <end position="151"/>
    </location>
</feature>
<name>A0A4S2H0B1_9PROT</name>
<evidence type="ECO:0000313" key="3">
    <source>
        <dbReference type="Proteomes" id="UP000308054"/>
    </source>
</evidence>
<dbReference type="Proteomes" id="UP000308054">
    <property type="component" value="Unassembled WGS sequence"/>
</dbReference>
<reference evidence="2 3" key="1">
    <citation type="journal article" date="2017" name="Int. J. Syst. Evol. Microbiol.">
        <title>Marinicauda algicola sp. nov., isolated from a marine red alga Rhodosorus marinus.</title>
        <authorList>
            <person name="Jeong S.E."/>
            <person name="Jeon S.H."/>
            <person name="Chun B.H."/>
            <person name="Kim D.W."/>
            <person name="Jeon C.O."/>
        </authorList>
    </citation>
    <scope>NUCLEOTIDE SEQUENCE [LARGE SCALE GENOMIC DNA]</scope>
    <source>
        <strain evidence="2 3">JCM 31718</strain>
    </source>
</reference>
<feature type="compositionally biased region" description="Basic and acidic residues" evidence="1">
    <location>
        <begin position="115"/>
        <end position="135"/>
    </location>
</feature>